<dbReference type="AlphaFoldDB" id="A0A0D6PA93"/>
<evidence type="ECO:0000256" key="2">
    <source>
        <dbReference type="SAM" id="SignalP"/>
    </source>
</evidence>
<proteinExistence type="predicted"/>
<keyword evidence="2" id="KW-0732">Signal</keyword>
<dbReference type="Proteomes" id="UP000032680">
    <property type="component" value="Unassembled WGS sequence"/>
</dbReference>
<gene>
    <name evidence="3" type="ORF">Asru_0723_03</name>
</gene>
<feature type="region of interest" description="Disordered" evidence="1">
    <location>
        <begin position="24"/>
        <end position="57"/>
    </location>
</feature>
<accession>A0A0D6PA93</accession>
<sequence>MRRRLFLPVLIPLLLPQAALAQSPPQASPQSGAASGAASAADSNGASGAKPAAAPSAAAPQSTATGLAAQAALPGAGAVNDYPTAARADYVFACMSVNGGSREALDHCSCSIDVIASILPYARYEKAETVLSMRQGLVGGYLGEEFRQSEANDIVRALKEAQAEAEVRCF</sequence>
<reference evidence="3 4" key="1">
    <citation type="submission" date="2012-11" db="EMBL/GenBank/DDBJ databases">
        <title>Whole genome sequence of Acidisphaera rubrifaciens HS-AP3.</title>
        <authorList>
            <person name="Azuma Y."/>
            <person name="Higashiura N."/>
            <person name="Hirakawa H."/>
            <person name="Matsushita K."/>
        </authorList>
    </citation>
    <scope>NUCLEOTIDE SEQUENCE [LARGE SCALE GENOMIC DNA]</scope>
    <source>
        <strain evidence="3 4">HS-AP3</strain>
    </source>
</reference>
<name>A0A0D6PA93_9PROT</name>
<protein>
    <submittedName>
        <fullName evidence="3">Uncharacterized protein</fullName>
    </submittedName>
</protein>
<dbReference type="RefSeq" id="WP_084623815.1">
    <property type="nucleotide sequence ID" value="NZ_BANB01000722.1"/>
</dbReference>
<evidence type="ECO:0000256" key="1">
    <source>
        <dbReference type="SAM" id="MobiDB-lite"/>
    </source>
</evidence>
<comment type="caution">
    <text evidence="3">The sequence shown here is derived from an EMBL/GenBank/DDBJ whole genome shotgun (WGS) entry which is preliminary data.</text>
</comment>
<dbReference type="EMBL" id="BANB01000722">
    <property type="protein sequence ID" value="GAN78281.1"/>
    <property type="molecule type" value="Genomic_DNA"/>
</dbReference>
<evidence type="ECO:0000313" key="4">
    <source>
        <dbReference type="Proteomes" id="UP000032680"/>
    </source>
</evidence>
<keyword evidence="4" id="KW-1185">Reference proteome</keyword>
<organism evidence="3 4">
    <name type="scientific">Acidisphaera rubrifaciens HS-AP3</name>
    <dbReference type="NCBI Taxonomy" id="1231350"/>
    <lineage>
        <taxon>Bacteria</taxon>
        <taxon>Pseudomonadati</taxon>
        <taxon>Pseudomonadota</taxon>
        <taxon>Alphaproteobacteria</taxon>
        <taxon>Acetobacterales</taxon>
        <taxon>Acetobacteraceae</taxon>
        <taxon>Acidisphaera</taxon>
    </lineage>
</organism>
<evidence type="ECO:0000313" key="3">
    <source>
        <dbReference type="EMBL" id="GAN78281.1"/>
    </source>
</evidence>
<feature type="signal peptide" evidence="2">
    <location>
        <begin position="1"/>
        <end position="21"/>
    </location>
</feature>
<feature type="chain" id="PRO_5002309623" evidence="2">
    <location>
        <begin position="22"/>
        <end position="170"/>
    </location>
</feature>